<dbReference type="OrthoDB" id="5599613at2759"/>
<sequence>MGSQTIGTSKSTGSLFHVKDGKNLRVSSSTSLSSLKRSRSPETQVVKRSSTPKKSAVVNSFKTPERRKSKFDTDSEGEAPNGVIHVRSTPNPQQRKKARLSSPVESSKSTATELVPSSQSDEEELASTTAQMNGHSIVISQAKQVLPPTPDQDDGESMYMDVDEPITIASTPDALSTSKQPAREDSRTFDQIMTPPPSDLPSMPPTPVALDQATKTAQIIADIKARAYAKSVSSPEPAPLEFNETLDSSDDDLEPLELFVQRKHKAPSTSSGKTTTTTTERRTTGYSLRNRSSSPTQGSRPQPRHQAVQAKTRKPTADPFEALLREKRLADKRGKGDNAIHRADETAFKLGKTALIDEMDDEDEDDILNNWTGGDISSLAMRQLKRSGSQFIDIKSEDRKKLFGEDGGKEIIGILERDRAATQQPGPLEKIPGIQLWTATSIEGRNMVVDGLDTRYEISGESPIIQLLNSSLKRGDITRVTMLLNTKFMLTVPTMERVDVASSLSGIVLSTRYDVAEPAARALDDFWASTACPITSTITFVQILAWLQSVGADPSILKSLRWTAKEGPDAAVVDPTQRDDVIRRLITLTVSCARTRRLRVEEIPDIILALMLIGMDVIATPELSRDVSQAVHEVCQCMPSDDSSRIQAELALCTKVLDCIASYEPINKLRMLSFLSDGSGSARRVANFVAYCIIVDQNSPAPEIYCDTPPLVRILDELTAHSQSTSSPARKFALREDTDYVDLGFYISILSIAVSNLKAYVTLELEAPKRRPSVQQESPTKSGEKPKTELQLLHTALEKLHSRISDSRAAHLDRSRTKANIKGLAMNVHYQREIWRRNASGSRPKTLAQFFGKGS</sequence>
<feature type="compositionally biased region" description="Polar residues" evidence="1">
    <location>
        <begin position="1"/>
        <end position="14"/>
    </location>
</feature>
<comment type="caution">
    <text evidence="2">The sequence shown here is derived from an EMBL/GenBank/DDBJ whole genome shotgun (WGS) entry which is preliminary data.</text>
</comment>
<dbReference type="AlphaFoldDB" id="A0A8S0XK71"/>
<protein>
    <submittedName>
        <fullName evidence="2">Uncharacterized protein</fullName>
    </submittedName>
</protein>
<gene>
    <name evidence="2" type="ORF">AAE3_LOCUS1241</name>
</gene>
<evidence type="ECO:0000256" key="1">
    <source>
        <dbReference type="SAM" id="MobiDB-lite"/>
    </source>
</evidence>
<name>A0A8S0XK71_CYCAE</name>
<feature type="compositionally biased region" description="Polar residues" evidence="1">
    <location>
        <begin position="103"/>
        <end position="119"/>
    </location>
</feature>
<evidence type="ECO:0000313" key="3">
    <source>
        <dbReference type="Proteomes" id="UP000467700"/>
    </source>
</evidence>
<feature type="compositionally biased region" description="Polar residues" evidence="1">
    <location>
        <begin position="285"/>
        <end position="300"/>
    </location>
</feature>
<evidence type="ECO:0000313" key="2">
    <source>
        <dbReference type="EMBL" id="CAA7259137.1"/>
    </source>
</evidence>
<feature type="compositionally biased region" description="Polar residues" evidence="1">
    <location>
        <begin position="168"/>
        <end position="180"/>
    </location>
</feature>
<proteinExistence type="predicted"/>
<organism evidence="2 3">
    <name type="scientific">Cyclocybe aegerita</name>
    <name type="common">Black poplar mushroom</name>
    <name type="synonym">Agrocybe aegerita</name>
    <dbReference type="NCBI Taxonomy" id="1973307"/>
    <lineage>
        <taxon>Eukaryota</taxon>
        <taxon>Fungi</taxon>
        <taxon>Dikarya</taxon>
        <taxon>Basidiomycota</taxon>
        <taxon>Agaricomycotina</taxon>
        <taxon>Agaricomycetes</taxon>
        <taxon>Agaricomycetidae</taxon>
        <taxon>Agaricales</taxon>
        <taxon>Agaricineae</taxon>
        <taxon>Bolbitiaceae</taxon>
        <taxon>Cyclocybe</taxon>
    </lineage>
</organism>
<feature type="compositionally biased region" description="Polar residues" evidence="1">
    <location>
        <begin position="126"/>
        <end position="143"/>
    </location>
</feature>
<reference evidence="2 3" key="1">
    <citation type="submission" date="2020-01" db="EMBL/GenBank/DDBJ databases">
        <authorList>
            <person name="Gupta K D."/>
        </authorList>
    </citation>
    <scope>NUCLEOTIDE SEQUENCE [LARGE SCALE GENOMIC DNA]</scope>
</reference>
<feature type="compositionally biased region" description="Polar residues" evidence="1">
    <location>
        <begin position="41"/>
        <end position="62"/>
    </location>
</feature>
<feature type="region of interest" description="Disordered" evidence="1">
    <location>
        <begin position="1"/>
        <end position="208"/>
    </location>
</feature>
<dbReference type="Proteomes" id="UP000467700">
    <property type="component" value="Unassembled WGS sequence"/>
</dbReference>
<feature type="compositionally biased region" description="Basic and acidic residues" evidence="1">
    <location>
        <begin position="63"/>
        <end position="73"/>
    </location>
</feature>
<feature type="compositionally biased region" description="Low complexity" evidence="1">
    <location>
        <begin position="24"/>
        <end position="35"/>
    </location>
</feature>
<feature type="compositionally biased region" description="Acidic residues" evidence="1">
    <location>
        <begin position="151"/>
        <end position="164"/>
    </location>
</feature>
<accession>A0A8S0XK71</accession>
<feature type="compositionally biased region" description="Pro residues" evidence="1">
    <location>
        <begin position="194"/>
        <end position="207"/>
    </location>
</feature>
<keyword evidence="3" id="KW-1185">Reference proteome</keyword>
<dbReference type="EMBL" id="CACVBS010000013">
    <property type="protein sequence ID" value="CAA7259137.1"/>
    <property type="molecule type" value="Genomic_DNA"/>
</dbReference>
<feature type="region of interest" description="Disordered" evidence="1">
    <location>
        <begin position="228"/>
        <end position="317"/>
    </location>
</feature>